<gene>
    <name evidence="1" type="ORF">D4L85_27825</name>
</gene>
<reference evidence="2" key="1">
    <citation type="submission" date="2018-09" db="EMBL/GenBank/DDBJ databases">
        <title>Chryseolinea sp. KIS68-18 isolated from soil.</title>
        <authorList>
            <person name="Weon H.-Y."/>
            <person name="Kwon S.-W."/>
            <person name="Lee S.A."/>
        </authorList>
    </citation>
    <scope>NUCLEOTIDE SEQUENCE [LARGE SCALE GENOMIC DNA]</scope>
    <source>
        <strain evidence="2">KIS68-18</strain>
    </source>
</reference>
<dbReference type="KEGG" id="chk:D4L85_27825"/>
<dbReference type="OrthoDB" id="9824368at2"/>
<dbReference type="Proteomes" id="UP000266183">
    <property type="component" value="Chromosome"/>
</dbReference>
<dbReference type="EMBL" id="CP032382">
    <property type="protein sequence ID" value="AYB34158.1"/>
    <property type="molecule type" value="Genomic_DNA"/>
</dbReference>
<dbReference type="RefSeq" id="WP_119757379.1">
    <property type="nucleotide sequence ID" value="NZ_CP032382.1"/>
</dbReference>
<proteinExistence type="predicted"/>
<evidence type="ECO:0008006" key="3">
    <source>
        <dbReference type="Google" id="ProtNLM"/>
    </source>
</evidence>
<evidence type="ECO:0000313" key="1">
    <source>
        <dbReference type="EMBL" id="AYB34158.1"/>
    </source>
</evidence>
<protein>
    <recommendedName>
        <fullName evidence="3">Lipoprotein</fullName>
    </recommendedName>
</protein>
<organism evidence="1 2">
    <name type="scientific">Chryseolinea soli</name>
    <dbReference type="NCBI Taxonomy" id="2321403"/>
    <lineage>
        <taxon>Bacteria</taxon>
        <taxon>Pseudomonadati</taxon>
        <taxon>Bacteroidota</taxon>
        <taxon>Cytophagia</taxon>
        <taxon>Cytophagales</taxon>
        <taxon>Fulvivirgaceae</taxon>
        <taxon>Chryseolinea</taxon>
    </lineage>
</organism>
<accession>A0A385SZH2</accession>
<dbReference type="AlphaFoldDB" id="A0A385SZH2"/>
<sequence>MKNYSVILFVALFAGACAMTRKYQDPQHAIYARMLTPDEKNEINRTGEITKNIELYDPMDKNLWHGMLKGTLRILKTENPEVFNFVEIGIWVTLTRPKGQITTNYRVKDSTENDRQGNTLSKVRYYEGQAETYYLEKKCTSKMIDQQFIQHVEVFMDTALVMEYNMRVLDYGTPKSDSQKQKIVVGMYNEYFKGKLVRTKVYDNDGNLILESKASE</sequence>
<evidence type="ECO:0000313" key="2">
    <source>
        <dbReference type="Proteomes" id="UP000266183"/>
    </source>
</evidence>
<dbReference type="PROSITE" id="PS51257">
    <property type="entry name" value="PROKAR_LIPOPROTEIN"/>
    <property type="match status" value="1"/>
</dbReference>
<name>A0A385SZH2_9BACT</name>
<keyword evidence="2" id="KW-1185">Reference proteome</keyword>